<dbReference type="SUPFAM" id="SSF53383">
    <property type="entry name" value="PLP-dependent transferases"/>
    <property type="match status" value="1"/>
</dbReference>
<dbReference type="InterPro" id="IPR015421">
    <property type="entry name" value="PyrdxlP-dep_Trfase_major"/>
</dbReference>
<reference evidence="10 11" key="1">
    <citation type="journal article" date="2013" name="Curr. Biol.">
        <title>Shared signatures of parasitism and phylogenomics unite Cryptomycota and microsporidia.</title>
        <authorList>
            <person name="James T.Y."/>
            <person name="Pelin A."/>
            <person name="Bonen L."/>
            <person name="Ahrendt S."/>
            <person name="Sain D."/>
            <person name="Corradi N."/>
            <person name="Stajich J.E."/>
        </authorList>
    </citation>
    <scope>NUCLEOTIDE SEQUENCE [LARGE SCALE GENOMIC DNA]</scope>
    <source>
        <strain evidence="10 11">CSF55</strain>
    </source>
</reference>
<dbReference type="GO" id="GO:0010121">
    <property type="term" value="P:L-arginine catabolic process to proline via ornithine"/>
    <property type="evidence" value="ECO:0007669"/>
    <property type="project" value="EnsemblFungi"/>
</dbReference>
<dbReference type="InterPro" id="IPR015424">
    <property type="entry name" value="PyrdxlP-dep_Trfase"/>
</dbReference>
<keyword evidence="6 9" id="KW-0808">Transferase</keyword>
<dbReference type="InterPro" id="IPR050103">
    <property type="entry name" value="Class-III_PLP-dep_AT"/>
</dbReference>
<dbReference type="Proteomes" id="UP000030755">
    <property type="component" value="Unassembled WGS sequence"/>
</dbReference>
<comment type="catalytic activity">
    <reaction evidence="9">
        <text>a 2-oxocarboxylate + L-ornithine = L-glutamate 5-semialdehyde + an L-alpha-amino acid</text>
        <dbReference type="Rhea" id="RHEA:13877"/>
        <dbReference type="ChEBI" id="CHEBI:35179"/>
        <dbReference type="ChEBI" id="CHEBI:46911"/>
        <dbReference type="ChEBI" id="CHEBI:58066"/>
        <dbReference type="ChEBI" id="CHEBI:59869"/>
        <dbReference type="EC" id="2.6.1.13"/>
    </reaction>
</comment>
<dbReference type="PIRSF" id="PIRSF000521">
    <property type="entry name" value="Transaminase_4ab_Lys_Orn"/>
    <property type="match status" value="1"/>
</dbReference>
<evidence type="ECO:0000256" key="8">
    <source>
        <dbReference type="RuleBase" id="RU003560"/>
    </source>
</evidence>
<dbReference type="Gene3D" id="3.40.640.10">
    <property type="entry name" value="Type I PLP-dependent aspartate aminotransferase-like (Major domain)"/>
    <property type="match status" value="1"/>
</dbReference>
<dbReference type="GO" id="GO:0055129">
    <property type="term" value="P:L-proline biosynthetic process"/>
    <property type="evidence" value="ECO:0007669"/>
    <property type="project" value="UniProtKB-UniPathway"/>
</dbReference>
<dbReference type="GO" id="GO:0030170">
    <property type="term" value="F:pyridoxal phosphate binding"/>
    <property type="evidence" value="ECO:0007669"/>
    <property type="project" value="InterPro"/>
</dbReference>
<dbReference type="OMA" id="RSAWDLC"/>
<comment type="cofactor">
    <cofactor evidence="1 9">
        <name>pyridoxal 5'-phosphate</name>
        <dbReference type="ChEBI" id="CHEBI:597326"/>
    </cofactor>
</comment>
<evidence type="ECO:0000256" key="7">
    <source>
        <dbReference type="ARBA" id="ARBA00022898"/>
    </source>
</evidence>
<dbReference type="AlphaFoldDB" id="A0A075B0D4"/>
<keyword evidence="5 9" id="KW-0032">Aminotransferase</keyword>
<dbReference type="EC" id="2.6.1.13" evidence="4 9"/>
<dbReference type="GO" id="GO:0005829">
    <property type="term" value="C:cytosol"/>
    <property type="evidence" value="ECO:0007669"/>
    <property type="project" value="EnsemblFungi"/>
</dbReference>
<dbReference type="FunFam" id="3.90.1150.10:FF:000152">
    <property type="entry name" value="Ornithine aminotransferase"/>
    <property type="match status" value="1"/>
</dbReference>
<dbReference type="GO" id="GO:0006591">
    <property type="term" value="P:ornithine metabolic process"/>
    <property type="evidence" value="ECO:0007669"/>
    <property type="project" value="EnsemblFungi"/>
</dbReference>
<dbReference type="PROSITE" id="PS00600">
    <property type="entry name" value="AA_TRANSFER_CLASS_3"/>
    <property type="match status" value="1"/>
</dbReference>
<dbReference type="STRING" id="988480.A0A075B0D4"/>
<gene>
    <name evidence="10" type="ORF">O9G_001867</name>
</gene>
<dbReference type="FunFam" id="3.40.640.10:FF:000011">
    <property type="entry name" value="Ornithine aminotransferase"/>
    <property type="match status" value="1"/>
</dbReference>
<evidence type="ECO:0000256" key="2">
    <source>
        <dbReference type="ARBA" id="ARBA00004998"/>
    </source>
</evidence>
<evidence type="ECO:0000256" key="3">
    <source>
        <dbReference type="ARBA" id="ARBA00008954"/>
    </source>
</evidence>
<evidence type="ECO:0000313" key="10">
    <source>
        <dbReference type="EMBL" id="EPZ34254.1"/>
    </source>
</evidence>
<dbReference type="GO" id="GO:0019544">
    <property type="term" value="P:L-arginine catabolic process to L-glutamate"/>
    <property type="evidence" value="ECO:0007669"/>
    <property type="project" value="TreeGrafter"/>
</dbReference>
<evidence type="ECO:0000256" key="9">
    <source>
        <dbReference type="RuleBase" id="RU365036"/>
    </source>
</evidence>
<dbReference type="EMBL" id="KE560971">
    <property type="protein sequence ID" value="EPZ34254.1"/>
    <property type="molecule type" value="Genomic_DNA"/>
</dbReference>
<dbReference type="GO" id="GO:0004587">
    <property type="term" value="F:ornithine aminotransferase activity"/>
    <property type="evidence" value="ECO:0007669"/>
    <property type="project" value="UniProtKB-EC"/>
</dbReference>
<dbReference type="PANTHER" id="PTHR11986">
    <property type="entry name" value="AMINOTRANSFERASE CLASS III"/>
    <property type="match status" value="1"/>
</dbReference>
<organism evidence="10 11">
    <name type="scientific">Rozella allomycis (strain CSF55)</name>
    <dbReference type="NCBI Taxonomy" id="988480"/>
    <lineage>
        <taxon>Eukaryota</taxon>
        <taxon>Fungi</taxon>
        <taxon>Fungi incertae sedis</taxon>
        <taxon>Cryptomycota</taxon>
        <taxon>Cryptomycota incertae sedis</taxon>
        <taxon>Rozella</taxon>
    </lineage>
</organism>
<dbReference type="Gene3D" id="3.90.1150.10">
    <property type="entry name" value="Aspartate Aminotransferase, domain 1"/>
    <property type="match status" value="1"/>
</dbReference>
<protein>
    <recommendedName>
        <fullName evidence="4 9">Ornithine aminotransferase</fullName>
        <ecNumber evidence="4 9">2.6.1.13</ecNumber>
    </recommendedName>
</protein>
<keyword evidence="7 8" id="KW-0663">Pyridoxal phosphate</keyword>
<keyword evidence="11" id="KW-1185">Reference proteome</keyword>
<dbReference type="GO" id="GO:0042802">
    <property type="term" value="F:identical protein binding"/>
    <property type="evidence" value="ECO:0007669"/>
    <property type="project" value="TreeGrafter"/>
</dbReference>
<dbReference type="HOGENOM" id="CLU_016922_10_3_1"/>
<accession>A0A075B0D4</accession>
<evidence type="ECO:0000256" key="5">
    <source>
        <dbReference type="ARBA" id="ARBA00022576"/>
    </source>
</evidence>
<dbReference type="InterPro" id="IPR010164">
    <property type="entry name" value="Orn_aminotrans"/>
</dbReference>
<dbReference type="InterPro" id="IPR015422">
    <property type="entry name" value="PyrdxlP-dep_Trfase_small"/>
</dbReference>
<dbReference type="CDD" id="cd00610">
    <property type="entry name" value="OAT_like"/>
    <property type="match status" value="1"/>
</dbReference>
<dbReference type="InterPro" id="IPR049704">
    <property type="entry name" value="Aminotrans_3_PPA_site"/>
</dbReference>
<dbReference type="Pfam" id="PF00202">
    <property type="entry name" value="Aminotran_3"/>
    <property type="match status" value="1"/>
</dbReference>
<proteinExistence type="inferred from homology"/>
<comment type="similarity">
    <text evidence="3 8">Belongs to the class-III pyridoxal-phosphate-dependent aminotransferase family.</text>
</comment>
<evidence type="ECO:0000256" key="4">
    <source>
        <dbReference type="ARBA" id="ARBA00012924"/>
    </source>
</evidence>
<name>A0A075B0D4_ROZAC</name>
<dbReference type="InterPro" id="IPR005814">
    <property type="entry name" value="Aminotrans_3"/>
</dbReference>
<evidence type="ECO:0000313" key="11">
    <source>
        <dbReference type="Proteomes" id="UP000030755"/>
    </source>
</evidence>
<comment type="pathway">
    <text evidence="2 9">Amino-acid biosynthesis; L-proline biosynthesis; L-glutamate 5-semialdehyde from L-ornithine: step 1/1.</text>
</comment>
<dbReference type="UniPathway" id="UPA00098">
    <property type="reaction ID" value="UER00358"/>
</dbReference>
<sequence>MLSRRWFSTSSKLINLEKVFSAKNYHPLPIVFSKAKGIYVWDPEGRKYMDFLSAYSAVNQGHCHDKIVKSLIDQATKLSLSSRAFYNDVFGVYAKEITKYFEYDRVLPMNTGAEAVETAIKLARKWAYTVKGVPENEAMVLSVKNNFHGRTIGVISMSTDPHSRNGFGPFLPSVGPICPATGHDIQFGIAEDLRKAIEIHGKRVAAFLVEPIQGEAGVVVPPDGYLQECYNLCKKNNILFIADEIQTGLGRTGKLLAVDYDNVKPDILVLGKALSGGVYPVSAVLANDGIMLCIKEGEHGSTYGGNPLGSAVAITALQVLKDENLTQNAFKMGEIFRTKLHELKSPIISKIRGKGLLNAIVIDSTKLNQGKTAWQVCLLMKKYGLLAKPTHGDIIRLAPPLCINEHEIKSGVSIIEQSINEAIRMNIEEINQLEKQN</sequence>
<dbReference type="NCBIfam" id="TIGR01885">
    <property type="entry name" value="Orn_aminotrans"/>
    <property type="match status" value="1"/>
</dbReference>
<evidence type="ECO:0000256" key="6">
    <source>
        <dbReference type="ARBA" id="ARBA00022679"/>
    </source>
</evidence>
<dbReference type="OrthoDB" id="10261433at2759"/>
<dbReference type="PANTHER" id="PTHR11986:SF18">
    <property type="entry name" value="ORNITHINE AMINOTRANSFERASE, MITOCHONDRIAL"/>
    <property type="match status" value="1"/>
</dbReference>
<evidence type="ECO:0000256" key="1">
    <source>
        <dbReference type="ARBA" id="ARBA00001933"/>
    </source>
</evidence>